<proteinExistence type="predicted"/>
<dbReference type="AlphaFoldDB" id="A0A2Z2H5V1"/>
<sequence>MPMPIPHSSSQHASLRWLNTLVVVTLITVTVAIAYLGYYYVGAGNRSQVTWFAPELGCRPLEERCFTALGRFGEMQTQWHYQTGQLSVEMRLSGLAAEQVSMQIEETGSRWRQAAMKLEAVSPGRYQGTFEMPLCQSDTHLARGSLVVTTARGLLGSWYDLSLPCR</sequence>
<evidence type="ECO:0000313" key="2">
    <source>
        <dbReference type="EMBL" id="ARS52714.1"/>
    </source>
</evidence>
<reference evidence="2 3" key="1">
    <citation type="journal article" date="2017" name="Int. J. Syst. Evol. Microbiol.">
        <title>Kushneria konosiri sp. nov., isolated from the Korean salt-fermented seafood Daemi-jeot.</title>
        <authorList>
            <person name="Yun J.H."/>
            <person name="Park S.K."/>
            <person name="Lee J.Y."/>
            <person name="Jung M.J."/>
            <person name="Bae J.W."/>
        </authorList>
    </citation>
    <scope>NUCLEOTIDE SEQUENCE [LARGE SCALE GENOMIC DNA]</scope>
    <source>
        <strain evidence="2 3">X49</strain>
    </source>
</reference>
<dbReference type="OrthoDB" id="5917490at2"/>
<keyword evidence="1" id="KW-0812">Transmembrane</keyword>
<keyword evidence="1" id="KW-1133">Transmembrane helix</keyword>
<accession>A0A2Z2H5V1</accession>
<feature type="transmembrane region" description="Helical" evidence="1">
    <location>
        <begin position="20"/>
        <end position="41"/>
    </location>
</feature>
<dbReference type="EMBL" id="CP021323">
    <property type="protein sequence ID" value="ARS52714.1"/>
    <property type="molecule type" value="Genomic_DNA"/>
</dbReference>
<name>A0A2Z2H5V1_9GAMM</name>
<dbReference type="Proteomes" id="UP000250025">
    <property type="component" value="Chromosome"/>
</dbReference>
<gene>
    <name evidence="2" type="ORF">B9G99_07355</name>
</gene>
<evidence type="ECO:0000313" key="3">
    <source>
        <dbReference type="Proteomes" id="UP000250025"/>
    </source>
</evidence>
<protein>
    <submittedName>
        <fullName evidence="2">Uncharacterized protein</fullName>
    </submittedName>
</protein>
<keyword evidence="3" id="KW-1185">Reference proteome</keyword>
<dbReference type="KEGG" id="kus:B9G99_07355"/>
<dbReference type="RefSeq" id="WP_086621468.1">
    <property type="nucleotide sequence ID" value="NZ_CP021323.1"/>
</dbReference>
<evidence type="ECO:0000256" key="1">
    <source>
        <dbReference type="SAM" id="Phobius"/>
    </source>
</evidence>
<organism evidence="2 3">
    <name type="scientific">Kushneria konosiri</name>
    <dbReference type="NCBI Taxonomy" id="698828"/>
    <lineage>
        <taxon>Bacteria</taxon>
        <taxon>Pseudomonadati</taxon>
        <taxon>Pseudomonadota</taxon>
        <taxon>Gammaproteobacteria</taxon>
        <taxon>Oceanospirillales</taxon>
        <taxon>Halomonadaceae</taxon>
        <taxon>Kushneria</taxon>
    </lineage>
</organism>
<keyword evidence="1" id="KW-0472">Membrane</keyword>